<dbReference type="PROSITE" id="PS51371">
    <property type="entry name" value="CBS"/>
    <property type="match status" value="1"/>
</dbReference>
<feature type="non-terminal residue" evidence="4">
    <location>
        <position position="1"/>
    </location>
</feature>
<evidence type="ECO:0000313" key="5">
    <source>
        <dbReference type="Proteomes" id="UP000419138"/>
    </source>
</evidence>
<keyword evidence="5" id="KW-1185">Reference proteome</keyword>
<dbReference type="GO" id="GO:0005524">
    <property type="term" value="F:ATP binding"/>
    <property type="evidence" value="ECO:0007669"/>
    <property type="project" value="UniProtKB-KW"/>
</dbReference>
<keyword evidence="4" id="KW-0547">Nucleotide-binding</keyword>
<proteinExistence type="predicted"/>
<feature type="region of interest" description="Disordered" evidence="2">
    <location>
        <begin position="111"/>
        <end position="130"/>
    </location>
</feature>
<feature type="domain" description="CBS" evidence="3">
    <location>
        <begin position="57"/>
        <end position="112"/>
    </location>
</feature>
<evidence type="ECO:0000256" key="2">
    <source>
        <dbReference type="SAM" id="MobiDB-lite"/>
    </source>
</evidence>
<dbReference type="Gene3D" id="3.10.580.10">
    <property type="entry name" value="CBS-domain"/>
    <property type="match status" value="1"/>
</dbReference>
<dbReference type="Proteomes" id="UP000419138">
    <property type="component" value="Unassembled WGS sequence"/>
</dbReference>
<dbReference type="AlphaFoldDB" id="A0A646KLW5"/>
<dbReference type="SUPFAM" id="SSF54631">
    <property type="entry name" value="CBS-domain pair"/>
    <property type="match status" value="1"/>
</dbReference>
<feature type="compositionally biased region" description="Basic and acidic residues" evidence="2">
    <location>
        <begin position="111"/>
        <end position="121"/>
    </location>
</feature>
<evidence type="ECO:0000313" key="4">
    <source>
        <dbReference type="EMBL" id="MQT03205.1"/>
    </source>
</evidence>
<dbReference type="InterPro" id="IPR046342">
    <property type="entry name" value="CBS_dom_sf"/>
</dbReference>
<comment type="caution">
    <text evidence="4">The sequence shown here is derived from an EMBL/GenBank/DDBJ whole genome shotgun (WGS) entry which is preliminary data.</text>
</comment>
<dbReference type="InterPro" id="IPR000644">
    <property type="entry name" value="CBS_dom"/>
</dbReference>
<protein>
    <submittedName>
        <fullName evidence="4">ABC transporter ATP-binding protein</fullName>
    </submittedName>
</protein>
<reference evidence="4 5" key="1">
    <citation type="submission" date="2019-05" db="EMBL/GenBank/DDBJ databases">
        <title>Comparative genomics and metabolomics analyses of clavulanic acid producing Streptomyces species provides insight into specialized metabolism and evolution of beta-lactam biosynthetic gene clusters.</title>
        <authorList>
            <person name="Moore M.A."/>
            <person name="Cruz-Morales P."/>
            <person name="Barona Gomez F."/>
            <person name="Kapil T."/>
        </authorList>
    </citation>
    <scope>NUCLEOTIDE SEQUENCE [LARGE SCALE GENOMIC DNA]</scope>
    <source>
        <strain evidence="4 5">NRRL 5741</strain>
    </source>
</reference>
<organism evidence="4 5">
    <name type="scientific">Streptomyces jumonjinensis</name>
    <dbReference type="NCBI Taxonomy" id="1945"/>
    <lineage>
        <taxon>Bacteria</taxon>
        <taxon>Bacillati</taxon>
        <taxon>Actinomycetota</taxon>
        <taxon>Actinomycetes</taxon>
        <taxon>Kitasatosporales</taxon>
        <taxon>Streptomycetaceae</taxon>
        <taxon>Streptomyces</taxon>
    </lineage>
</organism>
<dbReference type="Pfam" id="PF00571">
    <property type="entry name" value="CBS"/>
    <property type="match status" value="1"/>
</dbReference>
<keyword evidence="1" id="KW-0129">CBS domain</keyword>
<sequence length="130" mass="13652">QPPLAALDEPARSAAARLRAEGARWAVVVSTRGDLHGWASADALAGAGARGTVGDAARRMEAWVPLGAPLKKAFSEMLQHDAGWVAVVDGARFVGVLTPAKLHEALRRSVDADQRGVSRDEVDFDSVSDA</sequence>
<name>A0A646KLW5_STRJU</name>
<gene>
    <name evidence="4" type="ORF">FF041_24335</name>
</gene>
<accession>A0A646KLW5</accession>
<dbReference type="EMBL" id="VCLA01000165">
    <property type="protein sequence ID" value="MQT03205.1"/>
    <property type="molecule type" value="Genomic_DNA"/>
</dbReference>
<evidence type="ECO:0000256" key="1">
    <source>
        <dbReference type="PROSITE-ProRule" id="PRU00703"/>
    </source>
</evidence>
<evidence type="ECO:0000259" key="3">
    <source>
        <dbReference type="PROSITE" id="PS51371"/>
    </source>
</evidence>
<keyword evidence="4" id="KW-0067">ATP-binding</keyword>
<dbReference type="RefSeq" id="WP_323392555.1">
    <property type="nucleotide sequence ID" value="NZ_VCLA01000165.1"/>
</dbReference>